<accession>A0A6N1P3E1</accession>
<name>A0A6N1P3E1_9VIRU</name>
<reference evidence="3" key="2">
    <citation type="journal article" date="2018" name="Nat. Commun.">
        <title>Tailed giant Tupanvirus possesses the most complete translational apparatus of the known virosphere.</title>
        <authorList>
            <person name="Abrahao J."/>
            <person name="Silva L."/>
            <person name="Silva L.S."/>
            <person name="Khalil J.Y.B."/>
            <person name="Rodrigues R."/>
            <person name="Arantes T."/>
            <person name="Assis F."/>
            <person name="Boratto P."/>
            <person name="Andrade M."/>
            <person name="Kroon E.G."/>
            <person name="Ribeiro B."/>
            <person name="Bergier I."/>
            <person name="Seligmann H."/>
            <person name="Ghigo E."/>
            <person name="Colson P."/>
            <person name="Levasseur A."/>
            <person name="Kroemer G."/>
            <person name="Raoult D."/>
            <person name="La Scola B."/>
        </authorList>
    </citation>
    <scope>NUCLEOTIDE SEQUENCE [LARGE SCALE GENOMIC DNA]</scope>
    <source>
        <strain evidence="3">Soda lake</strain>
    </source>
</reference>
<dbReference type="GO" id="GO:0036503">
    <property type="term" value="P:ERAD pathway"/>
    <property type="evidence" value="ECO:0007669"/>
    <property type="project" value="TreeGrafter"/>
</dbReference>
<dbReference type="RefSeq" id="YP_010782167.1">
    <property type="nucleotide sequence ID" value="NC_075039.1"/>
</dbReference>
<dbReference type="GO" id="GO:0051087">
    <property type="term" value="F:protein-folding chaperone binding"/>
    <property type="evidence" value="ECO:0007669"/>
    <property type="project" value="TreeGrafter"/>
</dbReference>
<keyword evidence="1" id="KW-0143">Chaperone</keyword>
<dbReference type="Gene3D" id="1.10.287.110">
    <property type="entry name" value="DnaJ domain"/>
    <property type="match status" value="1"/>
</dbReference>
<reference evidence="3" key="1">
    <citation type="submission" date="2017-01" db="EMBL/GenBank/DDBJ databases">
        <authorList>
            <person name="Assis F.L."/>
            <person name="Abrahao J.S."/>
            <person name="Silva L."/>
            <person name="Khalil J.B."/>
            <person name="Rodrigues R."/>
            <person name="Silva L.S."/>
            <person name="Arantes T."/>
            <person name="Boratto P."/>
            <person name="Andrade M."/>
            <person name="Kroon E.G."/>
            <person name="Ribeiro B."/>
            <person name="Bergier I."/>
            <person name="Seligmann H."/>
            <person name="Ghigo E."/>
            <person name="Colson P."/>
            <person name="Levasseur A."/>
            <person name="Raoult D."/>
            <person name="Scola B.L."/>
        </authorList>
    </citation>
    <scope>NUCLEOTIDE SEQUENCE</scope>
    <source>
        <strain evidence="3">Soda lake</strain>
    </source>
</reference>
<dbReference type="KEGG" id="vg:80518931"/>
<organism evidence="3">
    <name type="scientific">Tupanvirus soda lake</name>
    <dbReference type="NCBI Taxonomy" id="2126985"/>
    <lineage>
        <taxon>Viruses</taxon>
        <taxon>Varidnaviria</taxon>
        <taxon>Bamfordvirae</taxon>
        <taxon>Nucleocytoviricota</taxon>
        <taxon>Megaviricetes</taxon>
        <taxon>Imitervirales</taxon>
        <taxon>Mimiviridae</taxon>
        <taxon>Megamimivirinae</taxon>
        <taxon>Tupanvirus</taxon>
        <taxon>Tupanvirus salinum</taxon>
    </lineage>
</organism>
<sequence length="167" mass="19941">MDMMESDCYKILNVNRNATQEEIKLAYRKLVFKYHPDKNNSPNAPEMFRKIQIAYETLSNKDKRLKYDAFDNLENNIGLKDIFMYYHELVIEICQKYELSDEDKEEIINLFNPDDFKTELENNDMNSANKKLSENILSYIPKFAMKKIKQNYPFLDSAINYMSSWLV</sequence>
<dbReference type="CDD" id="cd06257">
    <property type="entry name" value="DnaJ"/>
    <property type="match status" value="1"/>
</dbReference>
<evidence type="ECO:0000313" key="3">
    <source>
        <dbReference type="EMBL" id="QKU35501.1"/>
    </source>
</evidence>
<dbReference type="PANTHER" id="PTHR44360">
    <property type="entry name" value="DNAJ HOMOLOG SUBFAMILY B MEMBER 9"/>
    <property type="match status" value="1"/>
</dbReference>
<evidence type="ECO:0000259" key="2">
    <source>
        <dbReference type="PROSITE" id="PS50076"/>
    </source>
</evidence>
<dbReference type="InterPro" id="IPR051948">
    <property type="entry name" value="Hsp70_co-chaperone_J-domain"/>
</dbReference>
<dbReference type="InterPro" id="IPR018253">
    <property type="entry name" value="DnaJ_domain_CS"/>
</dbReference>
<dbReference type="InterPro" id="IPR001623">
    <property type="entry name" value="DnaJ_domain"/>
</dbReference>
<protein>
    <recommendedName>
        <fullName evidence="2">J domain-containing protein</fullName>
    </recommendedName>
</protein>
<dbReference type="EMBL" id="KY523104">
    <property type="protein sequence ID" value="QKU35501.1"/>
    <property type="molecule type" value="Genomic_DNA"/>
</dbReference>
<dbReference type="Pfam" id="PF00226">
    <property type="entry name" value="DnaJ"/>
    <property type="match status" value="1"/>
</dbReference>
<dbReference type="PROSITE" id="PS50076">
    <property type="entry name" value="DNAJ_2"/>
    <property type="match status" value="1"/>
</dbReference>
<dbReference type="InterPro" id="IPR036869">
    <property type="entry name" value="J_dom_sf"/>
</dbReference>
<dbReference type="PRINTS" id="PR00625">
    <property type="entry name" value="JDOMAIN"/>
</dbReference>
<dbReference type="SUPFAM" id="SSF46565">
    <property type="entry name" value="Chaperone J-domain"/>
    <property type="match status" value="1"/>
</dbReference>
<evidence type="ECO:0000256" key="1">
    <source>
        <dbReference type="ARBA" id="ARBA00023186"/>
    </source>
</evidence>
<dbReference type="SMART" id="SM00271">
    <property type="entry name" value="DnaJ"/>
    <property type="match status" value="1"/>
</dbReference>
<dbReference type="GO" id="GO:0051787">
    <property type="term" value="F:misfolded protein binding"/>
    <property type="evidence" value="ECO:0007669"/>
    <property type="project" value="TreeGrafter"/>
</dbReference>
<dbReference type="GeneID" id="80518931"/>
<dbReference type="PROSITE" id="PS00636">
    <property type="entry name" value="DNAJ_1"/>
    <property type="match status" value="1"/>
</dbReference>
<proteinExistence type="predicted"/>
<dbReference type="PANTHER" id="PTHR44360:SF1">
    <property type="entry name" value="DNAJ HOMOLOG SUBFAMILY B MEMBER 9"/>
    <property type="match status" value="1"/>
</dbReference>
<feature type="domain" description="J" evidence="2">
    <location>
        <begin position="7"/>
        <end position="71"/>
    </location>
</feature>